<dbReference type="Proteomes" id="UP001346149">
    <property type="component" value="Unassembled WGS sequence"/>
</dbReference>
<comment type="caution">
    <text evidence="1">The sequence shown here is derived from an EMBL/GenBank/DDBJ whole genome shotgun (WGS) entry which is preliminary data.</text>
</comment>
<sequence length="170" mass="19967">MHRKDFKFQKGKRQFVYSKTTKRTIKSLKIHYFTSMATKYDLKIPLRRTTIAKLQNMPEGFRNQKSSTYILHGKERTNTRTTQVNSQVRNTPIANPTREEITNLFHFNQTTRQRLEMQKKLKCRAEIPKMRGERPEEAAALREQARSWTSATGSPMMLGTAAENLKDIFR</sequence>
<proteinExistence type="predicted"/>
<evidence type="ECO:0000313" key="1">
    <source>
        <dbReference type="EMBL" id="KAK4801370.1"/>
    </source>
</evidence>
<dbReference type="EMBL" id="JAXQNO010000003">
    <property type="protein sequence ID" value="KAK4801370.1"/>
    <property type="molecule type" value="Genomic_DNA"/>
</dbReference>
<dbReference type="AlphaFoldDB" id="A0AAN7MT39"/>
<reference evidence="1 2" key="1">
    <citation type="journal article" date="2023" name="Hortic Res">
        <title>Pangenome of water caltrop reveals structural variations and asymmetric subgenome divergence after allopolyploidization.</title>
        <authorList>
            <person name="Zhang X."/>
            <person name="Chen Y."/>
            <person name="Wang L."/>
            <person name="Yuan Y."/>
            <person name="Fang M."/>
            <person name="Shi L."/>
            <person name="Lu R."/>
            <person name="Comes H.P."/>
            <person name="Ma Y."/>
            <person name="Chen Y."/>
            <person name="Huang G."/>
            <person name="Zhou Y."/>
            <person name="Zheng Z."/>
            <person name="Qiu Y."/>
        </authorList>
    </citation>
    <scope>NUCLEOTIDE SEQUENCE [LARGE SCALE GENOMIC DNA]</scope>
    <source>
        <strain evidence="1">F231</strain>
    </source>
</reference>
<organism evidence="1 2">
    <name type="scientific">Trapa natans</name>
    <name type="common">Water chestnut</name>
    <dbReference type="NCBI Taxonomy" id="22666"/>
    <lineage>
        <taxon>Eukaryota</taxon>
        <taxon>Viridiplantae</taxon>
        <taxon>Streptophyta</taxon>
        <taxon>Embryophyta</taxon>
        <taxon>Tracheophyta</taxon>
        <taxon>Spermatophyta</taxon>
        <taxon>Magnoliopsida</taxon>
        <taxon>eudicotyledons</taxon>
        <taxon>Gunneridae</taxon>
        <taxon>Pentapetalae</taxon>
        <taxon>rosids</taxon>
        <taxon>malvids</taxon>
        <taxon>Myrtales</taxon>
        <taxon>Lythraceae</taxon>
        <taxon>Trapa</taxon>
    </lineage>
</organism>
<accession>A0AAN7MT39</accession>
<gene>
    <name evidence="1" type="ORF">SAY86_021857</name>
</gene>
<name>A0AAN7MT39_TRANT</name>
<keyword evidence="2" id="KW-1185">Reference proteome</keyword>
<protein>
    <submittedName>
        <fullName evidence="1">Uncharacterized protein</fullName>
    </submittedName>
</protein>
<evidence type="ECO:0000313" key="2">
    <source>
        <dbReference type="Proteomes" id="UP001346149"/>
    </source>
</evidence>